<evidence type="ECO:0000313" key="2">
    <source>
        <dbReference type="Proteomes" id="UP001157946"/>
    </source>
</evidence>
<evidence type="ECO:0000313" key="1">
    <source>
        <dbReference type="EMBL" id="SMP30670.1"/>
    </source>
</evidence>
<protein>
    <submittedName>
        <fullName evidence="1">Uncharacterized protein</fullName>
    </submittedName>
</protein>
<sequence length="160" mass="18879">MLKFIKMGDYRINVEENLGRIYGLKKIREEKSQQGIKVTYGLIDGYAIYQFAYDANEQLVNIEYLEDEVARRSFKLREEYVEEFAYLGREKQEVENSFGKYAYRLIKEIKKDNGETVGFYGNLKRQSVGIVVIYDKNNKVKEAMAIPRVNIDEIDVDRYL</sequence>
<reference evidence="1" key="1">
    <citation type="submission" date="2017-05" db="EMBL/GenBank/DDBJ databases">
        <authorList>
            <person name="Varghese N."/>
            <person name="Submissions S."/>
        </authorList>
    </citation>
    <scope>NUCLEOTIDE SEQUENCE</scope>
    <source>
        <strain evidence="1">DSM 45262</strain>
    </source>
</reference>
<keyword evidence="2" id="KW-1185">Reference proteome</keyword>
<comment type="caution">
    <text evidence="1">The sequence shown here is derived from an EMBL/GenBank/DDBJ whole genome shotgun (WGS) entry which is preliminary data.</text>
</comment>
<organism evidence="1 2">
    <name type="scientific">Laceyella tengchongensis</name>
    <dbReference type="NCBI Taxonomy" id="574699"/>
    <lineage>
        <taxon>Bacteria</taxon>
        <taxon>Bacillati</taxon>
        <taxon>Bacillota</taxon>
        <taxon>Bacilli</taxon>
        <taxon>Bacillales</taxon>
        <taxon>Thermoactinomycetaceae</taxon>
        <taxon>Laceyella</taxon>
    </lineage>
</organism>
<accession>A0AA46AGM8</accession>
<name>A0AA46AGM8_9BACL</name>
<dbReference type="Proteomes" id="UP001157946">
    <property type="component" value="Unassembled WGS sequence"/>
</dbReference>
<gene>
    <name evidence="1" type="ORF">SAMN06265361_10794</name>
</gene>
<dbReference type="EMBL" id="FXTU01000007">
    <property type="protein sequence ID" value="SMP30670.1"/>
    <property type="molecule type" value="Genomic_DNA"/>
</dbReference>
<dbReference type="AlphaFoldDB" id="A0AA46AGM8"/>
<proteinExistence type="predicted"/>
<dbReference type="RefSeq" id="WP_284724549.1">
    <property type="nucleotide sequence ID" value="NZ_FXTU01000007.1"/>
</dbReference>